<gene>
    <name evidence="3" type="ORF">ON753_02170</name>
</gene>
<dbReference type="PANTHER" id="PTHR13847:SF289">
    <property type="entry name" value="GLYCINE OXIDASE"/>
    <property type="match status" value="1"/>
</dbReference>
<dbReference type="SUPFAM" id="SSF54373">
    <property type="entry name" value="FAD-linked reductases, C-terminal domain"/>
    <property type="match status" value="1"/>
</dbReference>
<comment type="caution">
    <text evidence="3">The sequence shown here is derived from an EMBL/GenBank/DDBJ whole genome shotgun (WGS) entry which is preliminary data.</text>
</comment>
<dbReference type="EMBL" id="JAPEVI010000001">
    <property type="protein sequence ID" value="MCX2721213.1"/>
    <property type="molecule type" value="Genomic_DNA"/>
</dbReference>
<reference evidence="3 4" key="1">
    <citation type="journal article" date="2016" name="Int. J. Syst. Evol. Microbiol.">
        <title>Labrenzia salina sp. nov., isolated from the rhizosphere of the halophyte Arthrocnemum macrostachyum.</title>
        <authorList>
            <person name="Camacho M."/>
            <person name="Redondo-Gomez S."/>
            <person name="Rodriguez-Llorente I."/>
            <person name="Rohde M."/>
            <person name="Sproer C."/>
            <person name="Schumann P."/>
            <person name="Klenk H.P."/>
            <person name="Montero-Calasanz M.D.C."/>
        </authorList>
    </citation>
    <scope>NUCLEOTIDE SEQUENCE [LARGE SCALE GENOMIC DNA]</scope>
    <source>
        <strain evidence="3 4">DSM 29163</strain>
    </source>
</reference>
<dbReference type="PANTHER" id="PTHR13847">
    <property type="entry name" value="SARCOSINE DEHYDROGENASE-RELATED"/>
    <property type="match status" value="1"/>
</dbReference>
<dbReference type="Proteomes" id="UP001300261">
    <property type="component" value="Unassembled WGS sequence"/>
</dbReference>
<keyword evidence="4" id="KW-1185">Reference proteome</keyword>
<evidence type="ECO:0000256" key="1">
    <source>
        <dbReference type="ARBA" id="ARBA00023002"/>
    </source>
</evidence>
<evidence type="ECO:0000259" key="2">
    <source>
        <dbReference type="Pfam" id="PF01266"/>
    </source>
</evidence>
<organism evidence="3 4">
    <name type="scientific">Roseibium salinum</name>
    <dbReference type="NCBI Taxonomy" id="1604349"/>
    <lineage>
        <taxon>Bacteria</taxon>
        <taxon>Pseudomonadati</taxon>
        <taxon>Pseudomonadota</taxon>
        <taxon>Alphaproteobacteria</taxon>
        <taxon>Hyphomicrobiales</taxon>
        <taxon>Stappiaceae</taxon>
        <taxon>Roseibium</taxon>
    </lineage>
</organism>
<dbReference type="InterPro" id="IPR036188">
    <property type="entry name" value="FAD/NAD-bd_sf"/>
</dbReference>
<dbReference type="RefSeq" id="WP_265960907.1">
    <property type="nucleotide sequence ID" value="NZ_JAPEVI010000001.1"/>
</dbReference>
<keyword evidence="1" id="KW-0560">Oxidoreductase</keyword>
<sequence>MSEVLTTEIAVIGGGVSGLASAFRLASEGREILVIDPDLDAGGTSFGSAGTIADYAVMPVGTPALLRNLPSLLLSRDSPLSIRKAALFSLAPWMARFAWHSLPGNCRRNADRIARMLSEVPTGWANLLMEIGAEDLMRNRGCLYLYSTRSAFDRAGGEIAVRNHFQVPQELLSQEETAALEPALPPFEGGSVYFPNASHLSDPGALMGRLKAATESKGVAFLHAAARALERTSDGVMVSCGSSKVRAKTVVIAAGAHSKVLARQAGDRVPLDTERGYHVEFDMDTPPLSRPVCPTANGFYLIPMAGRLRAAGTVELGGLTAPPSAKRLTFLEERARAVFPSLGAPDRTWLGFRPSMPDSVPVIRASKGGNDIIFAFGHGHLGLTLAPVTARMVSDLIAKRKGVA</sequence>
<accession>A0ABT3QWA8</accession>
<evidence type="ECO:0000313" key="3">
    <source>
        <dbReference type="EMBL" id="MCX2721213.1"/>
    </source>
</evidence>
<proteinExistence type="predicted"/>
<dbReference type="InterPro" id="IPR006076">
    <property type="entry name" value="FAD-dep_OxRdtase"/>
</dbReference>
<feature type="domain" description="FAD dependent oxidoreductase" evidence="2">
    <location>
        <begin position="9"/>
        <end position="396"/>
    </location>
</feature>
<dbReference type="Gene3D" id="3.30.9.10">
    <property type="entry name" value="D-Amino Acid Oxidase, subunit A, domain 2"/>
    <property type="match status" value="1"/>
</dbReference>
<evidence type="ECO:0000313" key="4">
    <source>
        <dbReference type="Proteomes" id="UP001300261"/>
    </source>
</evidence>
<dbReference type="Pfam" id="PF01266">
    <property type="entry name" value="DAO"/>
    <property type="match status" value="1"/>
</dbReference>
<dbReference type="SUPFAM" id="SSF51905">
    <property type="entry name" value="FAD/NAD(P)-binding domain"/>
    <property type="match status" value="1"/>
</dbReference>
<dbReference type="Gene3D" id="3.50.50.60">
    <property type="entry name" value="FAD/NAD(P)-binding domain"/>
    <property type="match status" value="2"/>
</dbReference>
<name>A0ABT3QWA8_9HYPH</name>
<protein>
    <submittedName>
        <fullName evidence="3">FAD-dependent oxidoreductase</fullName>
    </submittedName>
</protein>